<feature type="chain" id="PRO_5045060117" description="Lipoprotein" evidence="2">
    <location>
        <begin position="26"/>
        <end position="157"/>
    </location>
</feature>
<gene>
    <name evidence="3" type="ORF">ABIE04_002263</name>
</gene>
<dbReference type="EMBL" id="JBEPSD010000002">
    <property type="protein sequence ID" value="MET4569902.1"/>
    <property type="molecule type" value="Genomic_DNA"/>
</dbReference>
<evidence type="ECO:0000313" key="4">
    <source>
        <dbReference type="Proteomes" id="UP001549251"/>
    </source>
</evidence>
<feature type="compositionally biased region" description="Low complexity" evidence="1">
    <location>
        <begin position="28"/>
        <end position="53"/>
    </location>
</feature>
<sequence length="157" mass="16524">MPSLSHLTLISLLGGLLLAGCAQHAATRTTTTTSATTSTTRTPSASTTRAASAPHREHAAPTRSKPAAEPDLSDNTGIAACDDYLSSYLACHRAAAIYAPDQLQSRYEAMRSSLLRDSKNPDIRPQLAARCNSLANQLRQALHGKSCTENPVPAGTP</sequence>
<reference evidence="3 4" key="1">
    <citation type="submission" date="2024-06" db="EMBL/GenBank/DDBJ databases">
        <title>Sorghum-associated microbial communities from plants grown in Nebraska, USA.</title>
        <authorList>
            <person name="Schachtman D."/>
        </authorList>
    </citation>
    <scope>NUCLEOTIDE SEQUENCE [LARGE SCALE GENOMIC DNA]</scope>
    <source>
        <strain evidence="3 4">1757</strain>
    </source>
</reference>
<evidence type="ECO:0000256" key="2">
    <source>
        <dbReference type="SAM" id="SignalP"/>
    </source>
</evidence>
<feature type="signal peptide" evidence="2">
    <location>
        <begin position="1"/>
        <end position="25"/>
    </location>
</feature>
<protein>
    <recommendedName>
        <fullName evidence="5">Lipoprotein</fullName>
    </recommendedName>
</protein>
<organism evidence="3 4">
    <name type="scientific">Rhodanobacter soli</name>
    <dbReference type="NCBI Taxonomy" id="590609"/>
    <lineage>
        <taxon>Bacteria</taxon>
        <taxon>Pseudomonadati</taxon>
        <taxon>Pseudomonadota</taxon>
        <taxon>Gammaproteobacteria</taxon>
        <taxon>Lysobacterales</taxon>
        <taxon>Rhodanobacteraceae</taxon>
        <taxon>Rhodanobacter</taxon>
    </lineage>
</organism>
<feature type="region of interest" description="Disordered" evidence="1">
    <location>
        <begin position="28"/>
        <end position="74"/>
    </location>
</feature>
<keyword evidence="2" id="KW-0732">Signal</keyword>
<evidence type="ECO:0008006" key="5">
    <source>
        <dbReference type="Google" id="ProtNLM"/>
    </source>
</evidence>
<dbReference type="Proteomes" id="UP001549251">
    <property type="component" value="Unassembled WGS sequence"/>
</dbReference>
<evidence type="ECO:0000313" key="3">
    <source>
        <dbReference type="EMBL" id="MET4569902.1"/>
    </source>
</evidence>
<keyword evidence="4" id="KW-1185">Reference proteome</keyword>
<accession>A0ABV2PXY6</accession>
<proteinExistence type="predicted"/>
<evidence type="ECO:0000256" key="1">
    <source>
        <dbReference type="SAM" id="MobiDB-lite"/>
    </source>
</evidence>
<comment type="caution">
    <text evidence="3">The sequence shown here is derived from an EMBL/GenBank/DDBJ whole genome shotgun (WGS) entry which is preliminary data.</text>
</comment>
<dbReference type="RefSeq" id="WP_354550089.1">
    <property type="nucleotide sequence ID" value="NZ_JBEPSD010000002.1"/>
</dbReference>
<name>A0ABV2PXY6_9GAMM</name>